<feature type="domain" description="HAMP" evidence="7">
    <location>
        <begin position="314"/>
        <end position="366"/>
    </location>
</feature>
<dbReference type="EMBL" id="RHJS01000002">
    <property type="protein sequence ID" value="RRK34645.1"/>
    <property type="molecule type" value="Genomic_DNA"/>
</dbReference>
<dbReference type="GO" id="GO:0016020">
    <property type="term" value="C:membrane"/>
    <property type="evidence" value="ECO:0007669"/>
    <property type="project" value="UniProtKB-SubCell"/>
</dbReference>
<keyword evidence="3" id="KW-0808">Transferase</keyword>
<evidence type="ECO:0000256" key="5">
    <source>
        <dbReference type="SAM" id="MobiDB-lite"/>
    </source>
</evidence>
<dbReference type="Proteomes" id="UP000274920">
    <property type="component" value="Unassembled WGS sequence"/>
</dbReference>
<evidence type="ECO:0000313" key="8">
    <source>
        <dbReference type="EMBL" id="RRK34645.1"/>
    </source>
</evidence>
<dbReference type="RefSeq" id="WP_125129736.1">
    <property type="nucleotide sequence ID" value="NZ_RHJS01000002.1"/>
</dbReference>
<dbReference type="InterPro" id="IPR003660">
    <property type="entry name" value="HAMP_dom"/>
</dbReference>
<dbReference type="PROSITE" id="PS50885">
    <property type="entry name" value="HAMP"/>
    <property type="match status" value="1"/>
</dbReference>
<dbReference type="GO" id="GO:0000155">
    <property type="term" value="F:phosphorelay sensor kinase activity"/>
    <property type="evidence" value="ECO:0007669"/>
    <property type="project" value="InterPro"/>
</dbReference>
<dbReference type="InterPro" id="IPR003594">
    <property type="entry name" value="HATPase_dom"/>
</dbReference>
<reference evidence="8" key="1">
    <citation type="submission" date="2018-10" db="EMBL/GenBank/DDBJ databases">
        <title>Schaedlerella arabinophila gen. nov. sp. nov., isolated from the mouse intestinal tract and comparative analysis with the genome of the closely related altered Schaedler flora strain ASF502.</title>
        <authorList>
            <person name="Miyake S."/>
            <person name="Soh M."/>
            <person name="Seedorf H."/>
        </authorList>
    </citation>
    <scope>NUCLEOTIDE SEQUENCE [LARGE SCALE GENOMIC DNA]</scope>
    <source>
        <strain evidence="8">DSM 106076</strain>
    </source>
</reference>
<feature type="transmembrane region" description="Helical" evidence="6">
    <location>
        <begin position="12"/>
        <end position="31"/>
    </location>
</feature>
<protein>
    <submittedName>
        <fullName evidence="8">HAMP domain-containing protein</fullName>
    </submittedName>
</protein>
<evidence type="ECO:0000256" key="1">
    <source>
        <dbReference type="ARBA" id="ARBA00004370"/>
    </source>
</evidence>
<dbReference type="Gene3D" id="3.30.565.10">
    <property type="entry name" value="Histidine kinase-like ATPase, C-terminal domain"/>
    <property type="match status" value="1"/>
</dbReference>
<keyword evidence="4" id="KW-0418">Kinase</keyword>
<dbReference type="PANTHER" id="PTHR34220:SF7">
    <property type="entry name" value="SENSOR HISTIDINE KINASE YPDA"/>
    <property type="match status" value="1"/>
</dbReference>
<accession>A0A426DPD3</accession>
<dbReference type="Pfam" id="PF06580">
    <property type="entry name" value="His_kinase"/>
    <property type="match status" value="1"/>
</dbReference>
<keyword evidence="2" id="KW-0597">Phosphoprotein</keyword>
<dbReference type="InterPro" id="IPR050640">
    <property type="entry name" value="Bact_2-comp_sensor_kinase"/>
</dbReference>
<evidence type="ECO:0000256" key="2">
    <source>
        <dbReference type="ARBA" id="ARBA00022553"/>
    </source>
</evidence>
<feature type="transmembrane region" description="Helical" evidence="6">
    <location>
        <begin position="294"/>
        <end position="312"/>
    </location>
</feature>
<dbReference type="SUPFAM" id="SSF158472">
    <property type="entry name" value="HAMP domain-like"/>
    <property type="match status" value="1"/>
</dbReference>
<evidence type="ECO:0000259" key="7">
    <source>
        <dbReference type="PROSITE" id="PS50885"/>
    </source>
</evidence>
<keyword evidence="6" id="KW-1133">Transmembrane helix</keyword>
<name>A0A426DPD3_9FIRM</name>
<evidence type="ECO:0000256" key="6">
    <source>
        <dbReference type="SAM" id="Phobius"/>
    </source>
</evidence>
<proteinExistence type="predicted"/>
<evidence type="ECO:0000256" key="3">
    <source>
        <dbReference type="ARBA" id="ARBA00022679"/>
    </source>
</evidence>
<dbReference type="InterPro" id="IPR036890">
    <property type="entry name" value="HATPase_C_sf"/>
</dbReference>
<dbReference type="Pfam" id="PF00672">
    <property type="entry name" value="HAMP"/>
    <property type="match status" value="1"/>
</dbReference>
<feature type="region of interest" description="Disordered" evidence="5">
    <location>
        <begin position="567"/>
        <end position="587"/>
    </location>
</feature>
<keyword evidence="6" id="KW-0472">Membrane</keyword>
<keyword evidence="9" id="KW-1185">Reference proteome</keyword>
<organism evidence="8 9">
    <name type="scientific">Schaedlerella arabinosiphila</name>
    <dbReference type="NCBI Taxonomy" id="2044587"/>
    <lineage>
        <taxon>Bacteria</taxon>
        <taxon>Bacillati</taxon>
        <taxon>Bacillota</taxon>
        <taxon>Clostridia</taxon>
        <taxon>Lachnospirales</taxon>
        <taxon>Lachnospiraceae</taxon>
        <taxon>Schaedlerella</taxon>
    </lineage>
</organism>
<feature type="compositionally biased region" description="Basic and acidic residues" evidence="5">
    <location>
        <begin position="577"/>
        <end position="587"/>
    </location>
</feature>
<dbReference type="InterPro" id="IPR010559">
    <property type="entry name" value="Sig_transdc_His_kin_internal"/>
</dbReference>
<evidence type="ECO:0000313" key="9">
    <source>
        <dbReference type="Proteomes" id="UP000274920"/>
    </source>
</evidence>
<dbReference type="PANTHER" id="PTHR34220">
    <property type="entry name" value="SENSOR HISTIDINE KINASE YPDA"/>
    <property type="match status" value="1"/>
</dbReference>
<evidence type="ECO:0000256" key="4">
    <source>
        <dbReference type="ARBA" id="ARBA00022777"/>
    </source>
</evidence>
<dbReference type="SMART" id="SM00304">
    <property type="entry name" value="HAMP"/>
    <property type="match status" value="1"/>
</dbReference>
<comment type="subcellular location">
    <subcellularLocation>
        <location evidence="1">Membrane</location>
    </subcellularLocation>
</comment>
<comment type="caution">
    <text evidence="8">The sequence shown here is derived from an EMBL/GenBank/DDBJ whole genome shotgun (WGS) entry which is preliminary data.</text>
</comment>
<dbReference type="Pfam" id="PF02518">
    <property type="entry name" value="HATPase_c"/>
    <property type="match status" value="1"/>
</dbReference>
<gene>
    <name evidence="8" type="ORF">EBB54_27375</name>
</gene>
<dbReference type="Gene3D" id="6.10.340.10">
    <property type="match status" value="1"/>
</dbReference>
<dbReference type="SUPFAM" id="SSF55874">
    <property type="entry name" value="ATPase domain of HSP90 chaperone/DNA topoisomerase II/histidine kinase"/>
    <property type="match status" value="1"/>
</dbReference>
<dbReference type="CDD" id="cd06225">
    <property type="entry name" value="HAMP"/>
    <property type="match status" value="1"/>
</dbReference>
<dbReference type="AlphaFoldDB" id="A0A426DPD3"/>
<sequence>MHKYSLQKKIFILSLFFMLIPLIAFTAFNIFTSVKKVEENYRSSLIFGMKKIGSVTEMVFDDIDEASLFILVDPDIKKFLKGQTGSENAYESSVQMGKIYNSLNYLKNTNDSIQSIQIAGKNGQILANGYFPQNITDKDWEKARQLNGQSYWDVEESEGIVDGALEKRIYQCRLLRNPDNTQETIGLVKVYLNTSALKELFLNSEMNATSYFIIDEKEKIRYASISEGGPELSEDLVSYEQLYRQNGGILTVYGENHSKLFAAPHYLGDSGWIVYSLSEPVAVKAQLWDSVSQLLILAVLCFTFCFLIARIISRKMSRPLENIAEHMKLLEDQQFSARVRVDGNDEISFLARQFNAMAEKIQSLIEEVYLVNLRRKELELRSLHAQVNPHFLYNTLDMIYWTAKMENAPETSDMISSLSCFFRQALSGKDEFTSVENEIEHLRYYIILRRQSKRPFDFSLDAEEGLLSRTVVKLVLQPLVENAILHGIQDMEHGKIEVKIFASGEDIVYTVTDNGRGVDILDMNLLLMHTGKDNRGFGIKNINDRIQLIYGKDYGIHFENIPEGGTKVTVIQPGKEGGPHDQIDDRR</sequence>
<keyword evidence="6" id="KW-0812">Transmembrane</keyword>